<sequence>MYYTASLAATLSMNGGAEVDRFGGAIKKMTEDTQRGRKDPHMVCGLKTHMMPGADCTIYQPDNGAQNALAAIEIPTFPNQTTAEKKQQMCTCECIQRIIGAGTGITGNKKCGAASFYQERLLVARNLLYLYVLCQFSLWQPLPLSLIPPDAVRGFFMIDITEFRTTADQNNVAARCKEETNRPRG</sequence>
<evidence type="ECO:0000313" key="2">
    <source>
        <dbReference type="Proteomes" id="UP000805704"/>
    </source>
</evidence>
<name>A0ACB7EDT9_NIBAL</name>
<organism evidence="1 2">
    <name type="scientific">Nibea albiflora</name>
    <name type="common">Yellow drum</name>
    <name type="synonym">Corvina albiflora</name>
    <dbReference type="NCBI Taxonomy" id="240163"/>
    <lineage>
        <taxon>Eukaryota</taxon>
        <taxon>Metazoa</taxon>
        <taxon>Chordata</taxon>
        <taxon>Craniata</taxon>
        <taxon>Vertebrata</taxon>
        <taxon>Euteleostomi</taxon>
        <taxon>Actinopterygii</taxon>
        <taxon>Neopterygii</taxon>
        <taxon>Teleostei</taxon>
        <taxon>Neoteleostei</taxon>
        <taxon>Acanthomorphata</taxon>
        <taxon>Eupercaria</taxon>
        <taxon>Sciaenidae</taxon>
        <taxon>Nibea</taxon>
    </lineage>
</organism>
<accession>A0ACB7EDT9</accession>
<dbReference type="EMBL" id="CM024797">
    <property type="protein sequence ID" value="KAG8000262.1"/>
    <property type="molecule type" value="Genomic_DNA"/>
</dbReference>
<comment type="caution">
    <text evidence="1">The sequence shown here is derived from an EMBL/GenBank/DDBJ whole genome shotgun (WGS) entry which is preliminary data.</text>
</comment>
<protein>
    <submittedName>
        <fullName evidence="1">Uncharacterized protein</fullName>
    </submittedName>
</protein>
<proteinExistence type="predicted"/>
<reference evidence="1" key="1">
    <citation type="submission" date="2020-04" db="EMBL/GenBank/DDBJ databases">
        <title>A chromosome-scale assembly and high-density genetic map of the yellow drum (Nibea albiflora) genome.</title>
        <authorList>
            <person name="Xu D."/>
            <person name="Zhang W."/>
            <person name="Chen R."/>
            <person name="Tan P."/>
            <person name="Wang L."/>
            <person name="Song H."/>
            <person name="Tian L."/>
            <person name="Zhu Q."/>
            <person name="Wang B."/>
        </authorList>
    </citation>
    <scope>NUCLEOTIDE SEQUENCE</scope>
    <source>
        <strain evidence="1">ZJHYS-2018</strain>
    </source>
</reference>
<dbReference type="Proteomes" id="UP000805704">
    <property type="component" value="Chromosome 9"/>
</dbReference>
<keyword evidence="2" id="KW-1185">Reference proteome</keyword>
<evidence type="ECO:0000313" key="1">
    <source>
        <dbReference type="EMBL" id="KAG8000262.1"/>
    </source>
</evidence>
<gene>
    <name evidence="1" type="ORF">GBF38_002479</name>
</gene>